<reference evidence="1 2" key="1">
    <citation type="submission" date="2019-10" db="EMBL/GenBank/DDBJ databases">
        <title>Corynebacterium sp novel species isolated from the respiratory tract of Marmot.</title>
        <authorList>
            <person name="Zhang G."/>
        </authorList>
    </citation>
    <scope>NUCLEOTIDE SEQUENCE [LARGE SCALE GENOMIC DNA]</scope>
    <source>
        <strain evidence="1 2">336</strain>
    </source>
</reference>
<dbReference type="Proteomes" id="UP000436181">
    <property type="component" value="Unassembled WGS sequence"/>
</dbReference>
<comment type="caution">
    <text evidence="1">The sequence shown here is derived from an EMBL/GenBank/DDBJ whole genome shotgun (WGS) entry which is preliminary data.</text>
</comment>
<evidence type="ECO:0000313" key="2">
    <source>
        <dbReference type="Proteomes" id="UP000436181"/>
    </source>
</evidence>
<accession>A0ABQ6VBY2</accession>
<organism evidence="1 2">
    <name type="scientific">Corynebacterium zhongnanshanii</name>
    <dbReference type="NCBI Taxonomy" id="2768834"/>
    <lineage>
        <taxon>Bacteria</taxon>
        <taxon>Bacillati</taxon>
        <taxon>Actinomycetota</taxon>
        <taxon>Actinomycetes</taxon>
        <taxon>Mycobacteriales</taxon>
        <taxon>Corynebacteriaceae</taxon>
        <taxon>Corynebacterium</taxon>
    </lineage>
</organism>
<evidence type="ECO:0000313" key="1">
    <source>
        <dbReference type="EMBL" id="KAB3519147.1"/>
    </source>
</evidence>
<protein>
    <submittedName>
        <fullName evidence="1">Uncharacterized protein</fullName>
    </submittedName>
</protein>
<sequence>MSDVPGESSPAPSALSALSALPAGPDHFLEMTELLRAAWEGQPFVSLPQVWAQLAGLGVGSLSSDAELSLALTHLSELHPCSVTAAGAGVTVLVETCEPVRRVTFTADGMLIARSGQMQPVVWPVGRVLSSRPGGELAVEDRSGFVHSLGRVVRMTVLEKQWELFGDTAGDTAGGTAGGTSSAVDLSGCSRSALGGAVFVGVLDSGDVVVCDRAIQVVTAQRRSASVEVLRGWQRVVAGRCGEPVVVRLAGGEDRQVGAGVLTAMWRVE</sequence>
<dbReference type="RefSeq" id="WP_151844799.1">
    <property type="nucleotide sequence ID" value="NZ_WBZJ01000004.1"/>
</dbReference>
<name>A0ABQ6VBY2_9CORY</name>
<dbReference type="EMBL" id="WBZJ01000004">
    <property type="protein sequence ID" value="KAB3519147.1"/>
    <property type="molecule type" value="Genomic_DNA"/>
</dbReference>
<proteinExistence type="predicted"/>
<keyword evidence="2" id="KW-1185">Reference proteome</keyword>
<gene>
    <name evidence="1" type="ORF">F8377_09060</name>
</gene>